<dbReference type="PANTHER" id="PTHR11933">
    <property type="entry name" value="TRNA 5-METHYLAMINOMETHYL-2-THIOURIDYLATE -METHYLTRANSFERASE"/>
    <property type="match status" value="1"/>
</dbReference>
<feature type="domain" description="tRNA-specific 2-thiouridylase MnmA-like central" evidence="11">
    <location>
        <begin position="204"/>
        <end position="269"/>
    </location>
</feature>
<evidence type="ECO:0000313" key="13">
    <source>
        <dbReference type="Proteomes" id="UP001199206"/>
    </source>
</evidence>
<dbReference type="Pfam" id="PF20258">
    <property type="entry name" value="tRNA_Me_trans_C"/>
    <property type="match status" value="1"/>
</dbReference>
<evidence type="ECO:0000256" key="5">
    <source>
        <dbReference type="ARBA" id="ARBA00022840"/>
    </source>
</evidence>
<feature type="region of interest" description="Interaction with tRNA" evidence="9">
    <location>
        <begin position="145"/>
        <end position="147"/>
    </location>
</feature>
<feature type="active site" description="Nucleophile" evidence="9">
    <location>
        <position position="99"/>
    </location>
</feature>
<dbReference type="NCBIfam" id="TIGR00420">
    <property type="entry name" value="trmU"/>
    <property type="match status" value="1"/>
</dbReference>
<dbReference type="Gene3D" id="2.30.30.280">
    <property type="entry name" value="Adenine nucleotide alpha hydrolases-like domains"/>
    <property type="match status" value="1"/>
</dbReference>
<dbReference type="EC" id="2.8.1.13" evidence="9"/>
<keyword evidence="1 9" id="KW-0820">tRNA-binding</keyword>
<evidence type="ECO:0000256" key="6">
    <source>
        <dbReference type="ARBA" id="ARBA00022884"/>
    </source>
</evidence>
<dbReference type="Gene3D" id="2.40.30.10">
    <property type="entry name" value="Translation factors"/>
    <property type="match status" value="1"/>
</dbReference>
<dbReference type="Gene3D" id="3.40.50.620">
    <property type="entry name" value="HUPs"/>
    <property type="match status" value="1"/>
</dbReference>
<evidence type="ECO:0000259" key="11">
    <source>
        <dbReference type="Pfam" id="PF20259"/>
    </source>
</evidence>
<comment type="function">
    <text evidence="9">Catalyzes the 2-thiolation of uridine at the wobble position (U34) of tRNA, leading to the formation of s(2)U34.</text>
</comment>
<feature type="binding site" evidence="9">
    <location>
        <begin position="9"/>
        <end position="16"/>
    </location>
    <ligand>
        <name>ATP</name>
        <dbReference type="ChEBI" id="CHEBI:30616"/>
    </ligand>
</feature>
<evidence type="ECO:0000256" key="2">
    <source>
        <dbReference type="ARBA" id="ARBA00022679"/>
    </source>
</evidence>
<dbReference type="PANTHER" id="PTHR11933:SF5">
    <property type="entry name" value="MITOCHONDRIAL TRNA-SPECIFIC 2-THIOURIDYLASE 1"/>
    <property type="match status" value="1"/>
</dbReference>
<feature type="binding site" evidence="9">
    <location>
        <position position="35"/>
    </location>
    <ligand>
        <name>ATP</name>
        <dbReference type="ChEBI" id="CHEBI:30616"/>
    </ligand>
</feature>
<keyword evidence="2 9" id="KW-0808">Transferase</keyword>
<feature type="active site" description="Cysteine persulfide intermediate" evidence="9">
    <location>
        <position position="195"/>
    </location>
</feature>
<name>A0ABS8HFE6_9XANT</name>
<dbReference type="HAMAP" id="MF_00144">
    <property type="entry name" value="tRNA_thiouridyl_MnmA"/>
    <property type="match status" value="1"/>
</dbReference>
<proteinExistence type="inferred from homology"/>
<feature type="site" description="Interaction with tRNA" evidence="9">
    <location>
        <position position="340"/>
    </location>
</feature>
<evidence type="ECO:0000256" key="8">
    <source>
        <dbReference type="ARBA" id="ARBA00051542"/>
    </source>
</evidence>
<dbReference type="Pfam" id="PF20259">
    <property type="entry name" value="tRNA_Me_trans_M"/>
    <property type="match status" value="1"/>
</dbReference>
<keyword evidence="3 9" id="KW-0819">tRNA processing</keyword>
<keyword evidence="13" id="KW-1185">Reference proteome</keyword>
<dbReference type="GO" id="GO:0103016">
    <property type="term" value="F:tRNA-uridine 2-sulfurtransferase activity"/>
    <property type="evidence" value="ECO:0007669"/>
    <property type="project" value="UniProtKB-EC"/>
</dbReference>
<comment type="caution">
    <text evidence="9">Lacks conserved residue(s) required for the propagation of feature annotation.</text>
</comment>
<keyword evidence="5 9" id="KW-0067">ATP-binding</keyword>
<dbReference type="InterPro" id="IPR004506">
    <property type="entry name" value="MnmA-like"/>
</dbReference>
<accession>A0ABS8HFE6</accession>
<dbReference type="InterPro" id="IPR046885">
    <property type="entry name" value="MnmA-like_C"/>
</dbReference>
<keyword evidence="9" id="KW-0963">Cytoplasm</keyword>
<organism evidence="12 13">
    <name type="scientific">Xanthomonas cassavae CFBP 4642</name>
    <dbReference type="NCBI Taxonomy" id="1219375"/>
    <lineage>
        <taxon>Bacteria</taxon>
        <taxon>Pseudomonadati</taxon>
        <taxon>Pseudomonadota</taxon>
        <taxon>Gammaproteobacteria</taxon>
        <taxon>Lysobacterales</taxon>
        <taxon>Lysobacteraceae</taxon>
        <taxon>Xanthomonas</taxon>
    </lineage>
</organism>
<dbReference type="EMBL" id="JAJGQJ010000028">
    <property type="protein sequence ID" value="MCC4620893.1"/>
    <property type="molecule type" value="Genomic_DNA"/>
</dbReference>
<comment type="catalytic activity">
    <reaction evidence="8 9">
        <text>S-sulfanyl-L-cysteinyl-[protein] + uridine(34) in tRNA + AH2 + ATP = 2-thiouridine(34) in tRNA + L-cysteinyl-[protein] + A + AMP + diphosphate + H(+)</text>
        <dbReference type="Rhea" id="RHEA:47032"/>
        <dbReference type="Rhea" id="RHEA-COMP:10131"/>
        <dbReference type="Rhea" id="RHEA-COMP:11726"/>
        <dbReference type="Rhea" id="RHEA-COMP:11727"/>
        <dbReference type="Rhea" id="RHEA-COMP:11728"/>
        <dbReference type="ChEBI" id="CHEBI:13193"/>
        <dbReference type="ChEBI" id="CHEBI:15378"/>
        <dbReference type="ChEBI" id="CHEBI:17499"/>
        <dbReference type="ChEBI" id="CHEBI:29950"/>
        <dbReference type="ChEBI" id="CHEBI:30616"/>
        <dbReference type="ChEBI" id="CHEBI:33019"/>
        <dbReference type="ChEBI" id="CHEBI:61963"/>
        <dbReference type="ChEBI" id="CHEBI:65315"/>
        <dbReference type="ChEBI" id="CHEBI:87170"/>
        <dbReference type="ChEBI" id="CHEBI:456215"/>
        <dbReference type="EC" id="2.8.1.13"/>
    </reaction>
</comment>
<evidence type="ECO:0000256" key="7">
    <source>
        <dbReference type="ARBA" id="ARBA00023157"/>
    </source>
</evidence>
<dbReference type="Pfam" id="PF03054">
    <property type="entry name" value="tRNA_Me_trans"/>
    <property type="match status" value="1"/>
</dbReference>
<evidence type="ECO:0000313" key="12">
    <source>
        <dbReference type="EMBL" id="MCC4620893.1"/>
    </source>
</evidence>
<comment type="caution">
    <text evidence="12">The sequence shown here is derived from an EMBL/GenBank/DDBJ whole genome shotgun (WGS) entry which is preliminary data.</text>
</comment>
<keyword evidence="7" id="KW-1015">Disulfide bond</keyword>
<feature type="region of interest" description="Interaction with tRNA" evidence="9">
    <location>
        <begin position="307"/>
        <end position="308"/>
    </location>
</feature>
<feature type="site" description="Interaction with tRNA" evidence="9">
    <location>
        <position position="124"/>
    </location>
</feature>
<protein>
    <recommendedName>
        <fullName evidence="9">tRNA-specific 2-thiouridylase MnmA</fullName>
        <ecNumber evidence="9">2.8.1.13</ecNumber>
    </recommendedName>
</protein>
<feature type="region of interest" description="Interaction with target base in tRNA" evidence="9">
    <location>
        <begin position="94"/>
        <end position="96"/>
    </location>
</feature>
<dbReference type="InterPro" id="IPR023382">
    <property type="entry name" value="MnmA-like_central_sf"/>
</dbReference>
<keyword evidence="4 9" id="KW-0547">Nucleotide-binding</keyword>
<comment type="similarity">
    <text evidence="9">Belongs to the MnmA/TRMU family.</text>
</comment>
<evidence type="ECO:0000259" key="10">
    <source>
        <dbReference type="Pfam" id="PF20258"/>
    </source>
</evidence>
<evidence type="ECO:0000256" key="3">
    <source>
        <dbReference type="ARBA" id="ARBA00022694"/>
    </source>
</evidence>
<comment type="subcellular location">
    <subcellularLocation>
        <location evidence="9">Cytoplasm</location>
    </subcellularLocation>
</comment>
<gene>
    <name evidence="9 12" type="primary">mnmA</name>
    <name evidence="12" type="ORF">LL965_12625</name>
</gene>
<dbReference type="RefSeq" id="WP_029219835.1">
    <property type="nucleotide sequence ID" value="NZ_CAWLZN010000001.1"/>
</dbReference>
<dbReference type="InterPro" id="IPR014729">
    <property type="entry name" value="Rossmann-like_a/b/a_fold"/>
</dbReference>
<dbReference type="Proteomes" id="UP001199206">
    <property type="component" value="Unassembled WGS sequence"/>
</dbReference>
<keyword evidence="6 9" id="KW-0694">RNA-binding</keyword>
<evidence type="ECO:0000256" key="1">
    <source>
        <dbReference type="ARBA" id="ARBA00022555"/>
    </source>
</evidence>
<feature type="domain" description="tRNA-specific 2-thiouridylase MnmA-like C-terminal" evidence="10">
    <location>
        <begin position="286"/>
        <end position="356"/>
    </location>
</feature>
<dbReference type="InterPro" id="IPR046884">
    <property type="entry name" value="MnmA-like_central"/>
</dbReference>
<dbReference type="SUPFAM" id="SSF52402">
    <property type="entry name" value="Adenine nucleotide alpha hydrolases-like"/>
    <property type="match status" value="1"/>
</dbReference>
<dbReference type="CDD" id="cd01998">
    <property type="entry name" value="MnmA_TRMU-like"/>
    <property type="match status" value="1"/>
</dbReference>
<evidence type="ECO:0000256" key="4">
    <source>
        <dbReference type="ARBA" id="ARBA00022741"/>
    </source>
</evidence>
<sequence>MSTPRIVVGVSGGVDSSVAAWQLAQQGESIAGLFMQNWADDGSGDCRAEDDRRDAVAVCGVLGIPFHFRDFSGEYWSGVFEHFLAEYAAGRTPNPDVLCNREVKFKHFLDAAQALGAERIATGHYARVAYSGGRWRLLRGADRGKDQSYFLHQLGQTQLAATLFPIGELEKSTLRRIAQDAGLPTHAKKDSTGICFIGERDFRAFLGRYLPARTGEIRDPTGQHIARHPGVFYFTLGQREGLNIGGVRGRAAAPWYVVGKDVASNVLYVDQDRDSPLLQSRWLQSELAHWVTGAPPARSFSCTAQTRYRQPDEPCTVDVQGDGSVQVRFERPQRAVTPGQSLVLYDGEECLGGAVIAATDAPLERQLAGSSSSPEGVA</sequence>
<feature type="binding site" evidence="9">
    <location>
        <position position="123"/>
    </location>
    <ligand>
        <name>ATP</name>
        <dbReference type="ChEBI" id="CHEBI:30616"/>
    </ligand>
</feature>
<reference evidence="12 13" key="1">
    <citation type="submission" date="2021-10" db="EMBL/GenBank/DDBJ databases">
        <title>Genome sequencing of Xanthomonas strains from NCPPB.</title>
        <authorList>
            <person name="Hussein R."/>
            <person name="Harrison J."/>
            <person name="Studholme D.J."/>
            <person name="Vicente J."/>
            <person name="Grant M."/>
        </authorList>
    </citation>
    <scope>NUCLEOTIDE SEQUENCE [LARGE SCALE GENOMIC DNA]</scope>
    <source>
        <strain evidence="12 13">NCPPB 101</strain>
    </source>
</reference>
<evidence type="ECO:0000256" key="9">
    <source>
        <dbReference type="HAMAP-Rule" id="MF_00144"/>
    </source>
</evidence>
<dbReference type="NCBIfam" id="NF001138">
    <property type="entry name" value="PRK00143.1"/>
    <property type="match status" value="1"/>
</dbReference>